<dbReference type="PROSITE" id="PS00161">
    <property type="entry name" value="ISOCITRATE_LYASE"/>
    <property type="match status" value="1"/>
</dbReference>
<keyword evidence="8" id="KW-1185">Reference proteome</keyword>
<evidence type="ECO:0000256" key="6">
    <source>
        <dbReference type="ARBA" id="ARBA00073849"/>
    </source>
</evidence>
<dbReference type="Gene3D" id="3.20.20.60">
    <property type="entry name" value="Phosphoenolpyruvate-binding domains"/>
    <property type="match status" value="1"/>
</dbReference>
<evidence type="ECO:0000313" key="8">
    <source>
        <dbReference type="Proteomes" id="UP001060336"/>
    </source>
</evidence>
<dbReference type="Proteomes" id="UP001060336">
    <property type="component" value="Chromosome"/>
</dbReference>
<comment type="similarity">
    <text evidence="2">Belongs to the isocitrate lyase/PEP mutase superfamily. Methylisocitrate lyase family.</text>
</comment>
<dbReference type="KEGG" id="naci:NUH88_16755"/>
<evidence type="ECO:0000313" key="7">
    <source>
        <dbReference type="EMBL" id="UUX49042.1"/>
    </source>
</evidence>
<comment type="function">
    <text evidence="5">Involved in the catabolism of short chain fatty acids (SCFA) via the 2-methylcitrate cycle I (propionate degradation route). Catalyzes the thermodynamically favored C-C bond cleavage of (2R,3S)-2-methylisocitrate to yield pyruvate and succinate via an alpha-carboxy-carbanion intermediate.</text>
</comment>
<comment type="subunit">
    <text evidence="4">Homotetramer; dimer of dimers.</text>
</comment>
<dbReference type="InterPro" id="IPR015813">
    <property type="entry name" value="Pyrv/PenolPyrv_kinase-like_dom"/>
</dbReference>
<dbReference type="Pfam" id="PF13714">
    <property type="entry name" value="PEP_mutase"/>
    <property type="match status" value="1"/>
</dbReference>
<dbReference type="InterPro" id="IPR040442">
    <property type="entry name" value="Pyrv_kinase-like_dom_sf"/>
</dbReference>
<proteinExistence type="inferred from homology"/>
<dbReference type="SUPFAM" id="SSF51621">
    <property type="entry name" value="Phosphoenolpyruvate/pyruvate domain"/>
    <property type="match status" value="1"/>
</dbReference>
<dbReference type="EC" id="4.1.3.30" evidence="3"/>
<evidence type="ECO:0000256" key="3">
    <source>
        <dbReference type="ARBA" id="ARBA00012260"/>
    </source>
</evidence>
<evidence type="ECO:0000256" key="1">
    <source>
        <dbReference type="ARBA" id="ARBA00001050"/>
    </source>
</evidence>
<evidence type="ECO:0000256" key="5">
    <source>
        <dbReference type="ARBA" id="ARBA00057039"/>
    </source>
</evidence>
<dbReference type="RefSeq" id="WP_257767543.1">
    <property type="nucleotide sequence ID" value="NZ_CP102480.1"/>
</dbReference>
<protein>
    <recommendedName>
        <fullName evidence="6">2-methylisocitrate lyase</fullName>
        <ecNumber evidence="3">4.1.3.30</ecNumber>
    </recommendedName>
</protein>
<name>A0A9J7AQ68_9PROT</name>
<dbReference type="FunFam" id="3.20.20.60:FF:000009">
    <property type="entry name" value="2-methylisocitrate lyase"/>
    <property type="match status" value="1"/>
</dbReference>
<dbReference type="AlphaFoldDB" id="A0A9J7AQ68"/>
<organism evidence="7 8">
    <name type="scientific">Nisaea acidiphila</name>
    <dbReference type="NCBI Taxonomy" id="1862145"/>
    <lineage>
        <taxon>Bacteria</taxon>
        <taxon>Pseudomonadati</taxon>
        <taxon>Pseudomonadota</taxon>
        <taxon>Alphaproteobacteria</taxon>
        <taxon>Rhodospirillales</taxon>
        <taxon>Thalassobaculaceae</taxon>
        <taxon>Nisaea</taxon>
    </lineage>
</organism>
<dbReference type="EMBL" id="CP102480">
    <property type="protein sequence ID" value="UUX49042.1"/>
    <property type="molecule type" value="Genomic_DNA"/>
</dbReference>
<accession>A0A9J7AQ68</accession>
<dbReference type="GO" id="GO:0046421">
    <property type="term" value="F:methylisocitrate lyase activity"/>
    <property type="evidence" value="ECO:0007669"/>
    <property type="project" value="UniProtKB-EC"/>
</dbReference>
<dbReference type="CDD" id="cd00377">
    <property type="entry name" value="ICL_PEPM"/>
    <property type="match status" value="1"/>
</dbReference>
<dbReference type="InterPro" id="IPR039556">
    <property type="entry name" value="ICL/PEPM"/>
</dbReference>
<reference evidence="7" key="1">
    <citation type="submission" date="2022-08" db="EMBL/GenBank/DDBJ databases">
        <title>Nisaea acidiphila sp. nov., isolated from a marine algal debris and emended description of the genus Nisaea Urios et al. 2008.</title>
        <authorList>
            <person name="Kwon K."/>
        </authorList>
    </citation>
    <scope>NUCLEOTIDE SEQUENCE</scope>
    <source>
        <strain evidence="7">MEBiC11861</strain>
    </source>
</reference>
<comment type="catalytic activity">
    <reaction evidence="1">
        <text>(2S,3R)-3-hydroxybutane-1,2,3-tricarboxylate = pyruvate + succinate</text>
        <dbReference type="Rhea" id="RHEA:16809"/>
        <dbReference type="ChEBI" id="CHEBI:15361"/>
        <dbReference type="ChEBI" id="CHEBI:30031"/>
        <dbReference type="ChEBI" id="CHEBI:57429"/>
        <dbReference type="EC" id="4.1.3.30"/>
    </reaction>
</comment>
<dbReference type="InterPro" id="IPR018523">
    <property type="entry name" value="Isocitrate_lyase_ph_CS"/>
</dbReference>
<evidence type="ECO:0000256" key="2">
    <source>
        <dbReference type="ARBA" id="ARBA00009282"/>
    </source>
</evidence>
<gene>
    <name evidence="7" type="ORF">NUH88_16755</name>
</gene>
<dbReference type="PANTHER" id="PTHR42905">
    <property type="entry name" value="PHOSPHOENOLPYRUVATE CARBOXYLASE"/>
    <property type="match status" value="1"/>
</dbReference>
<evidence type="ECO:0000256" key="4">
    <source>
        <dbReference type="ARBA" id="ARBA00044762"/>
    </source>
</evidence>
<dbReference type="PANTHER" id="PTHR42905:SF5">
    <property type="entry name" value="CARBOXYVINYL-CARBOXYPHOSPHONATE PHOSPHORYLMUTASE, CHLOROPLASTIC"/>
    <property type="match status" value="1"/>
</dbReference>
<sequence length="292" mass="31122">MTPSSVLKQRLKQSGILVAPGVFDAFSAMAAAKAGFEALYVSGASIAYTRLGRPDIGLFGLEEVADVVSHISERVDLPLVVDADTGFGNALNVQRTVRLLERSGAAGIQIEDQAMPKRCGHLDGKALVSKSEMAGKIRAAVDARRDEATQIVARTDAIGVEGFEAALERAAAYKEAGADVLFVEAPRDEAEIAEVVKRFGADIPLLANQVEGGKTPAMTAEELQEAGFDIVIFPGGLMRALAVTITEYFQSLHANGSTKPFQDRMLDFRQLNELLGTPGILEAGRKYDGESV</sequence>